<proteinExistence type="predicted"/>
<accession>A0ABY6ARP2</accession>
<evidence type="ECO:0000313" key="2">
    <source>
        <dbReference type="Proteomes" id="UP001064504"/>
    </source>
</evidence>
<name>A0ABY6ARP2_9PSED</name>
<gene>
    <name evidence="1" type="ORF">N5C08_09530</name>
</gene>
<organism evidence="1 2">
    <name type="scientific">Pseudomonas promysalinigenes</name>
    <dbReference type="NCBI Taxonomy" id="485898"/>
    <lineage>
        <taxon>Bacteria</taxon>
        <taxon>Pseudomonadati</taxon>
        <taxon>Pseudomonadota</taxon>
        <taxon>Gammaproteobacteria</taxon>
        <taxon>Pseudomonadales</taxon>
        <taxon>Pseudomonadaceae</taxon>
        <taxon>Pseudomonas</taxon>
    </lineage>
</organism>
<protein>
    <recommendedName>
        <fullName evidence="3">Cold-shock protein</fullName>
    </recommendedName>
</protein>
<dbReference type="EMBL" id="CP104557">
    <property type="protein sequence ID" value="UXH41737.1"/>
    <property type="molecule type" value="Genomic_DNA"/>
</dbReference>
<reference evidence="1" key="1">
    <citation type="submission" date="2022-09" db="EMBL/GenBank/DDBJ databases">
        <title>Complete genome sequence of Pseudomonas promysalinigenes strain RL-WG26, a newly isolated PGPR with the potential for plant salinity stress alleviation.</title>
        <authorList>
            <person name="Ren L."/>
            <person name="Wang G."/>
            <person name="Hu H."/>
        </authorList>
    </citation>
    <scope>NUCLEOTIDE SEQUENCE</scope>
    <source>
        <strain evidence="1">RL-WG26</strain>
    </source>
</reference>
<evidence type="ECO:0008006" key="3">
    <source>
        <dbReference type="Google" id="ProtNLM"/>
    </source>
</evidence>
<evidence type="ECO:0000313" key="1">
    <source>
        <dbReference type="EMBL" id="UXH41737.1"/>
    </source>
</evidence>
<dbReference type="Proteomes" id="UP001064504">
    <property type="component" value="Chromosome"/>
</dbReference>
<dbReference type="RefSeq" id="WP_060476825.1">
    <property type="nucleotide sequence ID" value="NZ_CP104557.1"/>
</dbReference>
<sequence length="67" mass="7624">MSDKIGRTGKVRDMDEVDKFGHIDVKYEKKLVYLPPEEAGDLEDGVEVVFDIELVNGKPYAVNVKRK</sequence>
<keyword evidence="2" id="KW-1185">Reference proteome</keyword>